<feature type="domain" description="Reverse transcriptase RNase H-like" evidence="7">
    <location>
        <begin position="6"/>
        <end position="115"/>
    </location>
</feature>
<dbReference type="CDD" id="cd09274">
    <property type="entry name" value="RNase_HI_RT_Ty3"/>
    <property type="match status" value="1"/>
</dbReference>
<protein>
    <submittedName>
        <fullName evidence="8">Pol polyprotein</fullName>
    </submittedName>
</protein>
<evidence type="ECO:0000313" key="8">
    <source>
        <dbReference type="EMBL" id="SLM41328.1"/>
    </source>
</evidence>
<keyword evidence="4" id="KW-0255">Endonuclease</keyword>
<evidence type="ECO:0000256" key="3">
    <source>
        <dbReference type="ARBA" id="ARBA00022722"/>
    </source>
</evidence>
<dbReference type="Pfam" id="PF17917">
    <property type="entry name" value="RT_RNaseH"/>
    <property type="match status" value="1"/>
</dbReference>
<dbReference type="GO" id="GO:0003964">
    <property type="term" value="F:RNA-directed DNA polymerase activity"/>
    <property type="evidence" value="ECO:0007669"/>
    <property type="project" value="UniProtKB-KW"/>
</dbReference>
<dbReference type="SUPFAM" id="SSF56672">
    <property type="entry name" value="DNA/RNA polymerases"/>
    <property type="match status" value="1"/>
</dbReference>
<keyword evidence="2" id="KW-0548">Nucleotidyltransferase</keyword>
<organism evidence="8 9">
    <name type="scientific">Lasallia pustulata</name>
    <dbReference type="NCBI Taxonomy" id="136370"/>
    <lineage>
        <taxon>Eukaryota</taxon>
        <taxon>Fungi</taxon>
        <taxon>Dikarya</taxon>
        <taxon>Ascomycota</taxon>
        <taxon>Pezizomycotina</taxon>
        <taxon>Lecanoromycetes</taxon>
        <taxon>OSLEUM clade</taxon>
        <taxon>Umbilicariomycetidae</taxon>
        <taxon>Umbilicariales</taxon>
        <taxon>Umbilicariaceae</taxon>
        <taxon>Lasallia</taxon>
    </lineage>
</organism>
<dbReference type="GO" id="GO:0004519">
    <property type="term" value="F:endonuclease activity"/>
    <property type="evidence" value="ECO:0007669"/>
    <property type="project" value="UniProtKB-KW"/>
</dbReference>
<evidence type="ECO:0000259" key="7">
    <source>
        <dbReference type="Pfam" id="PF17917"/>
    </source>
</evidence>
<sequence length="153" mass="17651">MHSIDWSLNIHFYTDASGFAGGLVVTQFQKGDKDSKLVKVPIIYDALTFSATERKYQTYKRELCAIAKFASKFQYLLRNLERPGIIHTDHKHLVHFFNTSLHNSIYEHWAARLQELYVKIVYIKGARNVIADGLSRTIFFKEDCGQDDTVYAA</sequence>
<dbReference type="AlphaFoldDB" id="A0A1W5DDV3"/>
<keyword evidence="5" id="KW-0378">Hydrolase</keyword>
<keyword evidence="9" id="KW-1185">Reference proteome</keyword>
<dbReference type="Proteomes" id="UP000192927">
    <property type="component" value="Unassembled WGS sequence"/>
</dbReference>
<reference evidence="9" key="1">
    <citation type="submission" date="2017-03" db="EMBL/GenBank/DDBJ databases">
        <authorList>
            <person name="Sharma R."/>
            <person name="Thines M."/>
        </authorList>
    </citation>
    <scope>NUCLEOTIDE SEQUENCE [LARGE SCALE GENOMIC DNA]</scope>
</reference>
<proteinExistence type="predicted"/>
<keyword evidence="6" id="KW-0695">RNA-directed DNA polymerase</keyword>
<dbReference type="InterPro" id="IPR043502">
    <property type="entry name" value="DNA/RNA_pol_sf"/>
</dbReference>
<evidence type="ECO:0000256" key="4">
    <source>
        <dbReference type="ARBA" id="ARBA00022759"/>
    </source>
</evidence>
<dbReference type="PANTHER" id="PTHR34072">
    <property type="entry name" value="ENZYMATIC POLYPROTEIN-RELATED"/>
    <property type="match status" value="1"/>
</dbReference>
<name>A0A1W5DDV3_9LECA</name>
<dbReference type="PANTHER" id="PTHR34072:SF52">
    <property type="entry name" value="RIBONUCLEASE H"/>
    <property type="match status" value="1"/>
</dbReference>
<dbReference type="InterPro" id="IPR041373">
    <property type="entry name" value="RT_RNaseH"/>
</dbReference>
<dbReference type="EMBL" id="FWEW01003828">
    <property type="protein sequence ID" value="SLM41328.1"/>
    <property type="molecule type" value="Genomic_DNA"/>
</dbReference>
<evidence type="ECO:0000256" key="5">
    <source>
        <dbReference type="ARBA" id="ARBA00022801"/>
    </source>
</evidence>
<evidence type="ECO:0000256" key="1">
    <source>
        <dbReference type="ARBA" id="ARBA00022679"/>
    </source>
</evidence>
<keyword evidence="1" id="KW-0808">Transferase</keyword>
<evidence type="ECO:0000256" key="6">
    <source>
        <dbReference type="ARBA" id="ARBA00022918"/>
    </source>
</evidence>
<evidence type="ECO:0000256" key="2">
    <source>
        <dbReference type="ARBA" id="ARBA00022695"/>
    </source>
</evidence>
<keyword evidence="3" id="KW-0540">Nuclease</keyword>
<evidence type="ECO:0000313" key="9">
    <source>
        <dbReference type="Proteomes" id="UP000192927"/>
    </source>
</evidence>
<accession>A0A1W5DDV3</accession>
<dbReference type="GO" id="GO:0016787">
    <property type="term" value="F:hydrolase activity"/>
    <property type="evidence" value="ECO:0007669"/>
    <property type="project" value="UniProtKB-KW"/>
</dbReference>